<protein>
    <recommendedName>
        <fullName evidence="1">HAT C-terminal dimerisation domain-containing protein</fullName>
    </recommendedName>
</protein>
<name>A0ABD0THS8_LOXSC</name>
<accession>A0ABD0THS8</accession>
<dbReference type="EMBL" id="JBEDNZ010000004">
    <property type="protein sequence ID" value="KAL0848893.1"/>
    <property type="molecule type" value="Genomic_DNA"/>
</dbReference>
<gene>
    <name evidence="2" type="ORF">ABMA28_013295</name>
</gene>
<dbReference type="InterPro" id="IPR008906">
    <property type="entry name" value="HATC_C_dom"/>
</dbReference>
<dbReference type="Pfam" id="PF05699">
    <property type="entry name" value="Dimer_Tnp_hAT"/>
    <property type="match status" value="1"/>
</dbReference>
<feature type="domain" description="HAT C-terminal dimerisation" evidence="1">
    <location>
        <begin position="551"/>
        <end position="617"/>
    </location>
</feature>
<dbReference type="Proteomes" id="UP001549921">
    <property type="component" value="Unassembled WGS sequence"/>
</dbReference>
<dbReference type="PANTHER" id="PTHR37162:SF1">
    <property type="entry name" value="BED-TYPE DOMAIN-CONTAINING PROTEIN"/>
    <property type="match status" value="1"/>
</dbReference>
<dbReference type="PANTHER" id="PTHR37162">
    <property type="entry name" value="HAT FAMILY DIMERISATION DOMAINCONTAINING PROTEIN-RELATED"/>
    <property type="match status" value="1"/>
</dbReference>
<dbReference type="SUPFAM" id="SSF53098">
    <property type="entry name" value="Ribonuclease H-like"/>
    <property type="match status" value="1"/>
</dbReference>
<proteinExistence type="predicted"/>
<evidence type="ECO:0000313" key="3">
    <source>
        <dbReference type="Proteomes" id="UP001549921"/>
    </source>
</evidence>
<sequence length="658" mass="75912">MKRKYEQHYRPEWQENPLFSAWLCKCREDGYSAFCKACNTKILPRMASIKEHSNSAKHNKNMIGFSGSSQVNEVKKAEMTIVACLVEHNVPFRVMDHLSEVINRAFHDSEIAKKFSCKRTKSAGVAYNAIGDKYEEMMIEDLKSGSSKFSIIIDESTDVSTKKVLAIAIKYYSKNDMRSKTKLLSIVDIEGETSQDLLNALDSVFEERELKWGDMIGFAADTTNVMFGEHSGIVAKMKELNPHCVYVKCVCHSMALAVSHSCKLLPRKLEQFVKEVYNYFSQSSKRQREFIEFQNFTETEHYKLLRHYDIRWLSLHGCVNRILQQWSALKLYFQGQYLGERSSNASAEFLFNALNDEQLKLYLFFVDFIAQLTSKFNTIYQADYPVIHRLYNDMRSMFTSILSCYMKNHYVKSTPLKDIDPNSSVNFLPLNNLYLGVNFAKHLETQKNRISQQNIQEVFKRCQEFMITLCVQLKARLPVNEDIFQMLSFLDPQTAVHGEFTTLTNLVSKFPNIVPENDIQIIDNELRELKLDSSVADLLCSTSSSNAITDVEDFWATVSKIQCVDKKPKYENVSNFAKHMLCLPVSNAKCERIFSSINRIKTEDRNRFCNKNVRAILHGKEGLTESGNCTNFKPSPSMLHVMKNDKLLYKNIKKSDEE</sequence>
<comment type="caution">
    <text evidence="2">The sequence shown here is derived from an EMBL/GenBank/DDBJ whole genome shotgun (WGS) entry which is preliminary data.</text>
</comment>
<dbReference type="InterPro" id="IPR012337">
    <property type="entry name" value="RNaseH-like_sf"/>
</dbReference>
<organism evidence="2 3">
    <name type="scientific">Loxostege sticticalis</name>
    <name type="common">Beet webworm moth</name>
    <dbReference type="NCBI Taxonomy" id="481309"/>
    <lineage>
        <taxon>Eukaryota</taxon>
        <taxon>Metazoa</taxon>
        <taxon>Ecdysozoa</taxon>
        <taxon>Arthropoda</taxon>
        <taxon>Hexapoda</taxon>
        <taxon>Insecta</taxon>
        <taxon>Pterygota</taxon>
        <taxon>Neoptera</taxon>
        <taxon>Endopterygota</taxon>
        <taxon>Lepidoptera</taxon>
        <taxon>Glossata</taxon>
        <taxon>Ditrysia</taxon>
        <taxon>Pyraloidea</taxon>
        <taxon>Crambidae</taxon>
        <taxon>Pyraustinae</taxon>
        <taxon>Loxostege</taxon>
    </lineage>
</organism>
<evidence type="ECO:0000313" key="2">
    <source>
        <dbReference type="EMBL" id="KAL0848893.1"/>
    </source>
</evidence>
<dbReference type="AlphaFoldDB" id="A0ABD0THS8"/>
<evidence type="ECO:0000259" key="1">
    <source>
        <dbReference type="Pfam" id="PF05699"/>
    </source>
</evidence>
<reference evidence="2 3" key="1">
    <citation type="submission" date="2024-06" db="EMBL/GenBank/DDBJ databases">
        <title>A chromosome-level genome assembly of beet webworm, Loxostege sticticalis.</title>
        <authorList>
            <person name="Zhang Y."/>
        </authorList>
    </citation>
    <scope>NUCLEOTIDE SEQUENCE [LARGE SCALE GENOMIC DNA]</scope>
    <source>
        <strain evidence="2">AQ028</strain>
        <tissue evidence="2">Male pupae</tissue>
    </source>
</reference>